<feature type="compositionally biased region" description="Polar residues" evidence="2">
    <location>
        <begin position="14"/>
        <end position="34"/>
    </location>
</feature>
<keyword evidence="1" id="KW-0175">Coiled coil</keyword>
<feature type="coiled-coil region" evidence="1">
    <location>
        <begin position="472"/>
        <end position="534"/>
    </location>
</feature>
<evidence type="ECO:0000256" key="1">
    <source>
        <dbReference type="SAM" id="Coils"/>
    </source>
</evidence>
<accession>A0A219Y9K5</accession>
<dbReference type="InterPro" id="IPR057967">
    <property type="entry name" value="T4_TMP"/>
</dbReference>
<dbReference type="EMBL" id="KY290948">
    <property type="protein sequence ID" value="APU00655.1"/>
    <property type="molecule type" value="Genomic_DNA"/>
</dbReference>
<feature type="region of interest" description="Disordered" evidence="2">
    <location>
        <begin position="353"/>
        <end position="385"/>
    </location>
</feature>
<evidence type="ECO:0000313" key="3">
    <source>
        <dbReference type="EMBL" id="APU00655.1"/>
    </source>
</evidence>
<name>A0A219Y9K5_9CAUD</name>
<organism evidence="3 4">
    <name type="scientific">Aeromonas phage 44RR2.8t.2</name>
    <dbReference type="NCBI Taxonomy" id="1932900"/>
    <lineage>
        <taxon>Viruses</taxon>
        <taxon>Duplodnaviria</taxon>
        <taxon>Heunggongvirae</taxon>
        <taxon>Uroviricota</taxon>
        <taxon>Caudoviricetes</taxon>
        <taxon>Pantevenvirales</taxon>
        <taxon>Straboviridae</taxon>
        <taxon>Biquartavirus</taxon>
        <taxon>Biquartavirus 44RR2</taxon>
    </lineage>
</organism>
<feature type="region of interest" description="Disordered" evidence="2">
    <location>
        <begin position="1"/>
        <end position="36"/>
    </location>
</feature>
<proteinExistence type="predicted"/>
<sequence>MTTSLRDLRRQKQQNDATKNLASDVQKAVNQPPNGDSLAAQELIAETVEQGNNELRQIKANTASLHDTAAATELGAESTEMSNTILREISETGKQTFSKLSEFAERLKGSFSADDVEQTPIRAASSSDQAIQIINEENPEPENPLVGYLRTISEDIKFLRENKNEPSDPKDPDVVPDDKDDLKTMIDRIGDQIVKSVDSGFKRTVNIADSISSTLFKYTITAALNFAKMAALVLSLIIAFDVLSRHFSHWTQMFQEQYAEFKETLGSFGTPFENLTGIVTDLVNYFKSDEYLKMFVRLAEGAADQMIYIVNMMMVGLAKLGAAILRALGADDKADTLEASAISVATKTVGYTPSEEEEATIGRVRKRQAQEEAEQSEASWWEKKKREWDGKPIETDEEKAVRERKKSIAENTTAEQFGKHDALSQKIQHVGVTAEKNETSNELLGKHRELLEKRASDVEQAKQSGEITTESYKQLKVEIEKQREFLDAHEQKLLKPKASIKPAPEPEIGVVGSIAKEEKRVEASQTAKQEAASNYNTNANIVKNNNQTLVQAPRTSSPGPGIGNHL</sequence>
<feature type="compositionally biased region" description="Polar residues" evidence="2">
    <location>
        <begin position="542"/>
        <end position="558"/>
    </location>
</feature>
<dbReference type="Pfam" id="PF25671">
    <property type="entry name" value="T4_Tape_measure"/>
    <property type="match status" value="1"/>
</dbReference>
<feature type="compositionally biased region" description="Basic and acidic residues" evidence="2">
    <location>
        <begin position="1"/>
        <end position="10"/>
    </location>
</feature>
<evidence type="ECO:0000256" key="2">
    <source>
        <dbReference type="SAM" id="MobiDB-lite"/>
    </source>
</evidence>
<dbReference type="Proteomes" id="UP000222894">
    <property type="component" value="Genome"/>
</dbReference>
<reference evidence="3 4" key="1">
    <citation type="journal article" date="2017" name="Sci. Rep.">
        <title>Characterization and diversity of phages infecting Aeromonas salmonicida subsp. salmonicida.</title>
        <authorList>
            <person name="Vincent A.T."/>
            <person name="Paquet V.E."/>
            <person name="Bernatchez A."/>
            <person name="Tremblay D.M."/>
            <person name="Moineau S."/>
            <person name="Charette S.J."/>
        </authorList>
    </citation>
    <scope>NUCLEOTIDE SEQUENCE [LARGE SCALE GENOMIC DNA]</scope>
</reference>
<feature type="region of interest" description="Disordered" evidence="2">
    <location>
        <begin position="542"/>
        <end position="566"/>
    </location>
</feature>
<protein>
    <submittedName>
        <fullName evidence="3">Baseplate hub protein</fullName>
    </submittedName>
</protein>
<evidence type="ECO:0000313" key="4">
    <source>
        <dbReference type="Proteomes" id="UP000222894"/>
    </source>
</evidence>